<name>A0ABN2ZAI8_9ACTN</name>
<dbReference type="RefSeq" id="WP_344463276.1">
    <property type="nucleotide sequence ID" value="NZ_BAAANT010000009.1"/>
</dbReference>
<feature type="region of interest" description="Disordered" evidence="5">
    <location>
        <begin position="278"/>
        <end position="300"/>
    </location>
</feature>
<sequence>MPAYHLSEPARAALSSRPLPADLAPDDWPDQAPDDAARDLAPARAEALRLLDGEPGWLVVHTGLAALDDHRLMTAAWNLFTALCEPVPQYRTGELVFPVEVTDAPTEASSHYSRSNATGGFHTDGTLLDLTPQVAALIGLSSADSGGETVLVDGFGLADHLAAEAPDHLALLEQAHPFHSGDQGEDPVMEHRIVDLTGERLRLHYLRRYIDRGYEHTGRTRPDGLSAALDAWDALVADPARQNGILLERGDILLWNNARFIHGRTPFEERTRRRRLRRAYGVHRPSGPSLPSGADRQGGR</sequence>
<evidence type="ECO:0000313" key="7">
    <source>
        <dbReference type="EMBL" id="GAA2139223.1"/>
    </source>
</evidence>
<feature type="domain" description="TauD/TfdA-like" evidence="6">
    <location>
        <begin position="40"/>
        <end position="280"/>
    </location>
</feature>
<comment type="cofactor">
    <cofactor evidence="1">
        <name>Fe(2+)</name>
        <dbReference type="ChEBI" id="CHEBI:29033"/>
    </cofactor>
</comment>
<keyword evidence="8" id="KW-1185">Reference proteome</keyword>
<evidence type="ECO:0000256" key="1">
    <source>
        <dbReference type="ARBA" id="ARBA00001954"/>
    </source>
</evidence>
<organism evidence="7 8">
    <name type="scientific">Kitasatospora kazusensis</name>
    <dbReference type="NCBI Taxonomy" id="407974"/>
    <lineage>
        <taxon>Bacteria</taxon>
        <taxon>Bacillati</taxon>
        <taxon>Actinomycetota</taxon>
        <taxon>Actinomycetes</taxon>
        <taxon>Kitasatosporales</taxon>
        <taxon>Streptomycetaceae</taxon>
        <taxon>Kitasatospora</taxon>
    </lineage>
</organism>
<dbReference type="InterPro" id="IPR003819">
    <property type="entry name" value="TauD/TfdA-like"/>
</dbReference>
<keyword evidence="2" id="KW-0560">Oxidoreductase</keyword>
<keyword evidence="3" id="KW-0408">Iron</keyword>
<accession>A0ABN2ZAI8</accession>
<dbReference type="PANTHER" id="PTHR10696">
    <property type="entry name" value="GAMMA-BUTYROBETAINE HYDROXYLASE-RELATED"/>
    <property type="match status" value="1"/>
</dbReference>
<dbReference type="Gene3D" id="3.60.130.10">
    <property type="entry name" value="Clavaminate synthase-like"/>
    <property type="match status" value="1"/>
</dbReference>
<feature type="compositionally biased region" description="Acidic residues" evidence="5">
    <location>
        <begin position="24"/>
        <end position="33"/>
    </location>
</feature>
<dbReference type="PANTHER" id="PTHR10696:SF56">
    <property type="entry name" value="TAUD_TFDA-LIKE DOMAIN-CONTAINING PROTEIN"/>
    <property type="match status" value="1"/>
</dbReference>
<dbReference type="EMBL" id="BAAANT010000009">
    <property type="protein sequence ID" value="GAA2139223.1"/>
    <property type="molecule type" value="Genomic_DNA"/>
</dbReference>
<evidence type="ECO:0000256" key="3">
    <source>
        <dbReference type="ARBA" id="ARBA00023004"/>
    </source>
</evidence>
<keyword evidence="4" id="KW-0045">Antibiotic biosynthesis</keyword>
<dbReference type="Proteomes" id="UP001422759">
    <property type="component" value="Unassembled WGS sequence"/>
</dbReference>
<dbReference type="Pfam" id="PF02668">
    <property type="entry name" value="TauD"/>
    <property type="match status" value="1"/>
</dbReference>
<comment type="caution">
    <text evidence="7">The sequence shown here is derived from an EMBL/GenBank/DDBJ whole genome shotgun (WGS) entry which is preliminary data.</text>
</comment>
<evidence type="ECO:0000256" key="4">
    <source>
        <dbReference type="ARBA" id="ARBA00023194"/>
    </source>
</evidence>
<evidence type="ECO:0000313" key="8">
    <source>
        <dbReference type="Proteomes" id="UP001422759"/>
    </source>
</evidence>
<reference evidence="7 8" key="1">
    <citation type="journal article" date="2019" name="Int. J. Syst. Evol. Microbiol.">
        <title>The Global Catalogue of Microorganisms (GCM) 10K type strain sequencing project: providing services to taxonomists for standard genome sequencing and annotation.</title>
        <authorList>
            <consortium name="The Broad Institute Genomics Platform"/>
            <consortium name="The Broad Institute Genome Sequencing Center for Infectious Disease"/>
            <person name="Wu L."/>
            <person name="Ma J."/>
        </authorList>
    </citation>
    <scope>NUCLEOTIDE SEQUENCE [LARGE SCALE GENOMIC DNA]</scope>
    <source>
        <strain evidence="7 8">JCM 14560</strain>
    </source>
</reference>
<evidence type="ECO:0000256" key="2">
    <source>
        <dbReference type="ARBA" id="ARBA00023002"/>
    </source>
</evidence>
<protein>
    <recommendedName>
        <fullName evidence="6">TauD/TfdA-like domain-containing protein</fullName>
    </recommendedName>
</protein>
<dbReference type="InterPro" id="IPR050411">
    <property type="entry name" value="AlphaKG_dependent_hydroxylases"/>
</dbReference>
<dbReference type="SUPFAM" id="SSF51197">
    <property type="entry name" value="Clavaminate synthase-like"/>
    <property type="match status" value="1"/>
</dbReference>
<dbReference type="InterPro" id="IPR042098">
    <property type="entry name" value="TauD-like_sf"/>
</dbReference>
<feature type="region of interest" description="Disordered" evidence="5">
    <location>
        <begin position="1"/>
        <end position="36"/>
    </location>
</feature>
<proteinExistence type="predicted"/>
<evidence type="ECO:0000256" key="5">
    <source>
        <dbReference type="SAM" id="MobiDB-lite"/>
    </source>
</evidence>
<evidence type="ECO:0000259" key="6">
    <source>
        <dbReference type="Pfam" id="PF02668"/>
    </source>
</evidence>
<gene>
    <name evidence="7" type="ORF">GCM10009760_21210</name>
</gene>